<evidence type="ECO:0000313" key="2">
    <source>
        <dbReference type="Proteomes" id="UP000001962"/>
    </source>
</evidence>
<proteinExistence type="predicted"/>
<name>Q0ACH7_ALKEH</name>
<dbReference type="Pfam" id="PF05402">
    <property type="entry name" value="PqqD"/>
    <property type="match status" value="1"/>
</dbReference>
<organism evidence="1 2">
    <name type="scientific">Alkalilimnicola ehrlichii (strain ATCC BAA-1101 / DSM 17681 / MLHE-1)</name>
    <dbReference type="NCBI Taxonomy" id="187272"/>
    <lineage>
        <taxon>Bacteria</taxon>
        <taxon>Pseudomonadati</taxon>
        <taxon>Pseudomonadota</taxon>
        <taxon>Gammaproteobacteria</taxon>
        <taxon>Chromatiales</taxon>
        <taxon>Ectothiorhodospiraceae</taxon>
        <taxon>Alkalilimnicola</taxon>
    </lineage>
</organism>
<dbReference type="KEGG" id="aeh:Mlg_0103"/>
<evidence type="ECO:0008006" key="3">
    <source>
        <dbReference type="Google" id="ProtNLM"/>
    </source>
</evidence>
<sequence>MASAPDPNPATTQRCWQAATLPAAHIRQWEQRWVVYDHRSGETHLLEGAAGALFQWLHQAPRTEMELIEKCDRDWGQDVADAEAFTEQLLAELRRRQLVKERK</sequence>
<reference evidence="2" key="1">
    <citation type="submission" date="2006-08" db="EMBL/GenBank/DDBJ databases">
        <title>Complete sequence of Alkalilimnicola ehrilichei MLHE-1.</title>
        <authorList>
            <person name="Copeland A."/>
            <person name="Lucas S."/>
            <person name="Lapidus A."/>
            <person name="Barry K."/>
            <person name="Detter J.C."/>
            <person name="Glavina del Rio T."/>
            <person name="Hammon N."/>
            <person name="Israni S."/>
            <person name="Dalin E."/>
            <person name="Tice H."/>
            <person name="Pitluck S."/>
            <person name="Sims D."/>
            <person name="Brettin T."/>
            <person name="Bruce D."/>
            <person name="Han C."/>
            <person name="Tapia R."/>
            <person name="Gilna P."/>
            <person name="Schmutz J."/>
            <person name="Larimer F."/>
            <person name="Land M."/>
            <person name="Hauser L."/>
            <person name="Kyrpides N."/>
            <person name="Mikhailova N."/>
            <person name="Oremland R.S."/>
            <person name="Hoeft S.E."/>
            <person name="Switzer-Blum J."/>
            <person name="Kulp T."/>
            <person name="King G."/>
            <person name="Tabita R."/>
            <person name="Witte B."/>
            <person name="Santini J.M."/>
            <person name="Basu P."/>
            <person name="Hollibaugh J.T."/>
            <person name="Xie G."/>
            <person name="Stolz J.F."/>
            <person name="Richardson P."/>
        </authorList>
    </citation>
    <scope>NUCLEOTIDE SEQUENCE [LARGE SCALE GENOMIC DNA]</scope>
    <source>
        <strain evidence="2">ATCC BAA-1101 / DSM 17681 / MLHE-1</strain>
    </source>
</reference>
<dbReference type="NCBIfam" id="TIGR04353">
    <property type="entry name" value="PqqD_rel_X"/>
    <property type="match status" value="1"/>
</dbReference>
<accession>Q0ACH7</accession>
<dbReference type="RefSeq" id="WP_011627856.1">
    <property type="nucleotide sequence ID" value="NC_008340.1"/>
</dbReference>
<keyword evidence="2" id="KW-1185">Reference proteome</keyword>
<dbReference type="InterPro" id="IPR027599">
    <property type="entry name" value="PqqD-rel_X"/>
</dbReference>
<protein>
    <recommendedName>
        <fullName evidence="3">PqqD family protein</fullName>
    </recommendedName>
</protein>
<dbReference type="Proteomes" id="UP000001962">
    <property type="component" value="Chromosome"/>
</dbReference>
<evidence type="ECO:0000313" key="1">
    <source>
        <dbReference type="EMBL" id="ABI55460.1"/>
    </source>
</evidence>
<dbReference type="HOGENOM" id="CLU_2257790_0_0_6"/>
<dbReference type="AlphaFoldDB" id="Q0ACH7"/>
<dbReference type="EMBL" id="CP000453">
    <property type="protein sequence ID" value="ABI55460.1"/>
    <property type="molecule type" value="Genomic_DNA"/>
</dbReference>
<gene>
    <name evidence="1" type="ordered locus">Mlg_0103</name>
</gene>
<dbReference type="OrthoDB" id="5784478at2"/>
<dbReference type="InterPro" id="IPR008792">
    <property type="entry name" value="PQQD"/>
</dbReference>